<name>A0A6J5F819_9BURK</name>
<evidence type="ECO:0000313" key="1">
    <source>
        <dbReference type="EMBL" id="CAB3773395.1"/>
    </source>
</evidence>
<organism evidence="1 2">
    <name type="scientific">Paraburkholderia humisilvae</name>
    <dbReference type="NCBI Taxonomy" id="627669"/>
    <lineage>
        <taxon>Bacteria</taxon>
        <taxon>Pseudomonadati</taxon>
        <taxon>Pseudomonadota</taxon>
        <taxon>Betaproteobacteria</taxon>
        <taxon>Burkholderiales</taxon>
        <taxon>Burkholderiaceae</taxon>
        <taxon>Paraburkholderia</taxon>
    </lineage>
</organism>
<reference evidence="1 2" key="1">
    <citation type="submission" date="2020-04" db="EMBL/GenBank/DDBJ databases">
        <authorList>
            <person name="De Canck E."/>
        </authorList>
    </citation>
    <scope>NUCLEOTIDE SEQUENCE [LARGE SCALE GENOMIC DNA]</scope>
    <source>
        <strain evidence="1 2">LMG 29542</strain>
    </source>
</reference>
<dbReference type="EMBL" id="CADIKH010000074">
    <property type="protein sequence ID" value="CAB3773395.1"/>
    <property type="molecule type" value="Genomic_DNA"/>
</dbReference>
<evidence type="ECO:0000313" key="2">
    <source>
        <dbReference type="Proteomes" id="UP000494363"/>
    </source>
</evidence>
<gene>
    <name evidence="1" type="ORF">LMG29542_07225</name>
</gene>
<proteinExistence type="predicted"/>
<dbReference type="AlphaFoldDB" id="A0A6J5F819"/>
<sequence length="42" mass="4641">MLYSTVMQSMRTGVTAFEPALRAASLSRAARFGWKNFMDAVA</sequence>
<accession>A0A6J5F819</accession>
<dbReference type="Proteomes" id="UP000494363">
    <property type="component" value="Unassembled WGS sequence"/>
</dbReference>
<protein>
    <submittedName>
        <fullName evidence="1">Uncharacterized protein</fullName>
    </submittedName>
</protein>
<keyword evidence="2" id="KW-1185">Reference proteome</keyword>